<dbReference type="Gene3D" id="2.40.50.140">
    <property type="entry name" value="Nucleic acid-binding proteins"/>
    <property type="match status" value="1"/>
</dbReference>
<keyword evidence="2" id="KW-0233">DNA recombination</keyword>
<organism evidence="5">
    <name type="scientific">Aquifex aeolicus</name>
    <dbReference type="NCBI Taxonomy" id="63363"/>
    <lineage>
        <taxon>Bacteria</taxon>
        <taxon>Pseudomonadati</taxon>
        <taxon>Aquificota</taxon>
        <taxon>Aquificia</taxon>
        <taxon>Aquificales</taxon>
        <taxon>Aquificaceae</taxon>
        <taxon>Aquifex</taxon>
    </lineage>
</organism>
<dbReference type="PROSITE" id="PS50935">
    <property type="entry name" value="SSB"/>
    <property type="match status" value="1"/>
</dbReference>
<comment type="caution">
    <text evidence="2">Lacks conserved residue(s) required for the propagation of feature annotation.</text>
</comment>
<gene>
    <name evidence="5" type="primary">ssb</name>
    <name evidence="5" type="ORF">ENJ61_06625</name>
</gene>
<evidence type="ECO:0000256" key="2">
    <source>
        <dbReference type="HAMAP-Rule" id="MF_00984"/>
    </source>
</evidence>
<dbReference type="GO" id="GO:0009295">
    <property type="term" value="C:nucleoid"/>
    <property type="evidence" value="ECO:0007669"/>
    <property type="project" value="TreeGrafter"/>
</dbReference>
<dbReference type="InterPro" id="IPR011344">
    <property type="entry name" value="ssDNA-bd"/>
</dbReference>
<dbReference type="NCBIfam" id="TIGR00621">
    <property type="entry name" value="ssb"/>
    <property type="match status" value="1"/>
</dbReference>
<dbReference type="GO" id="GO:0003697">
    <property type="term" value="F:single-stranded DNA binding"/>
    <property type="evidence" value="ECO:0007669"/>
    <property type="project" value="UniProtKB-UniRule"/>
</dbReference>
<dbReference type="InterPro" id="IPR000424">
    <property type="entry name" value="Primosome_PriB/ssb"/>
</dbReference>
<dbReference type="AlphaFoldDB" id="A0A7C5L7U6"/>
<dbReference type="CDD" id="cd04496">
    <property type="entry name" value="SSB_OBF"/>
    <property type="match status" value="1"/>
</dbReference>
<dbReference type="PANTHER" id="PTHR10302">
    <property type="entry name" value="SINGLE-STRANDED DNA-BINDING PROTEIN"/>
    <property type="match status" value="1"/>
</dbReference>
<name>A0A7C5L7U6_AQUAO</name>
<accession>A0A7C5L7U6</accession>
<sequence length="147" mass="17294">MLNKVLLIGRLTRDPVIRYLPSGTPVTEFNLVWNRRYRVNEEWKEESHFFDVKAYGPLAEDLSTRLSKGYMVVLEGRLAQERWSDQEGKARSRVRIVAESVRIIRKPRIEEIEEEEIPPADRAPDIEEELKALEDKPPFDEEDEIPF</sequence>
<feature type="region of interest" description="Disordered" evidence="4">
    <location>
        <begin position="113"/>
        <end position="147"/>
    </location>
</feature>
<evidence type="ECO:0000313" key="5">
    <source>
        <dbReference type="EMBL" id="HHJ64566.1"/>
    </source>
</evidence>
<keyword evidence="2" id="KW-0234">DNA repair</keyword>
<dbReference type="GO" id="GO:0006310">
    <property type="term" value="P:DNA recombination"/>
    <property type="evidence" value="ECO:0007669"/>
    <property type="project" value="UniProtKB-UniRule"/>
</dbReference>
<dbReference type="PANTHER" id="PTHR10302:SF27">
    <property type="entry name" value="SINGLE-STRANDED DNA-BINDING PROTEIN"/>
    <property type="match status" value="1"/>
</dbReference>
<dbReference type="GO" id="GO:0006281">
    <property type="term" value="P:DNA repair"/>
    <property type="evidence" value="ECO:0007669"/>
    <property type="project" value="UniProtKB-UniRule"/>
</dbReference>
<evidence type="ECO:0000256" key="3">
    <source>
        <dbReference type="PIRNR" id="PIRNR002070"/>
    </source>
</evidence>
<protein>
    <recommendedName>
        <fullName evidence="2 3">Single-stranded DNA-binding protein</fullName>
        <shortName evidence="2">SSB</shortName>
    </recommendedName>
</protein>
<reference evidence="5" key="1">
    <citation type="journal article" date="2020" name="mSystems">
        <title>Genome- and Community-Level Interaction Insights into Carbon Utilization and Element Cycling Functions of Hydrothermarchaeota in Hydrothermal Sediment.</title>
        <authorList>
            <person name="Zhou Z."/>
            <person name="Liu Y."/>
            <person name="Xu W."/>
            <person name="Pan J."/>
            <person name="Luo Z.H."/>
            <person name="Li M."/>
        </authorList>
    </citation>
    <scope>NUCLEOTIDE SEQUENCE [LARGE SCALE GENOMIC DNA]</scope>
    <source>
        <strain evidence="5">HyVt-501</strain>
    </source>
</reference>
<dbReference type="GO" id="GO:0006260">
    <property type="term" value="P:DNA replication"/>
    <property type="evidence" value="ECO:0007669"/>
    <property type="project" value="UniProtKB-UniRule"/>
</dbReference>
<dbReference type="HAMAP" id="MF_00984">
    <property type="entry name" value="SSB"/>
    <property type="match status" value="1"/>
</dbReference>
<comment type="subunit">
    <text evidence="2">Homotetramer.</text>
</comment>
<dbReference type="EMBL" id="DRNB01000240">
    <property type="protein sequence ID" value="HHJ64566.1"/>
    <property type="molecule type" value="Genomic_DNA"/>
</dbReference>
<dbReference type="PIRSF" id="PIRSF002070">
    <property type="entry name" value="SSB"/>
    <property type="match status" value="1"/>
</dbReference>
<feature type="short sequence motif" description="Important for interaction with partner proteins" evidence="2">
    <location>
        <begin position="142"/>
        <end position="147"/>
    </location>
</feature>
<evidence type="ECO:0000256" key="1">
    <source>
        <dbReference type="ARBA" id="ARBA00023125"/>
    </source>
</evidence>
<feature type="compositionally biased region" description="Basic and acidic residues" evidence="4">
    <location>
        <begin position="122"/>
        <end position="139"/>
    </location>
</feature>
<keyword evidence="2" id="KW-0227">DNA damage</keyword>
<evidence type="ECO:0000256" key="4">
    <source>
        <dbReference type="SAM" id="MobiDB-lite"/>
    </source>
</evidence>
<comment type="function">
    <text evidence="2">Plays an important role in DNA replication, recombination and repair. Binds to ssDNA and to an array of partner proteins to recruit them to their sites of action during DNA metabolism.</text>
</comment>
<comment type="caution">
    <text evidence="5">The sequence shown here is derived from an EMBL/GenBank/DDBJ whole genome shotgun (WGS) entry which is preliminary data.</text>
</comment>
<dbReference type="Pfam" id="PF00436">
    <property type="entry name" value="SSB"/>
    <property type="match status" value="1"/>
</dbReference>
<dbReference type="SUPFAM" id="SSF50249">
    <property type="entry name" value="Nucleic acid-binding proteins"/>
    <property type="match status" value="1"/>
</dbReference>
<keyword evidence="1 2" id="KW-0238">DNA-binding</keyword>
<dbReference type="Proteomes" id="UP000885792">
    <property type="component" value="Unassembled WGS sequence"/>
</dbReference>
<proteinExistence type="inferred from homology"/>
<dbReference type="InterPro" id="IPR012340">
    <property type="entry name" value="NA-bd_OB-fold"/>
</dbReference>
<keyword evidence="2" id="KW-0235">DNA replication</keyword>